<protein>
    <submittedName>
        <fullName evidence="1">Dynein heavy chain 9, axonemal</fullName>
    </submittedName>
</protein>
<dbReference type="AlphaFoldDB" id="A0A0B0P5V8"/>
<reference evidence="2" key="1">
    <citation type="submission" date="2014-09" db="EMBL/GenBank/DDBJ databases">
        <authorList>
            <person name="Mudge J."/>
            <person name="Ramaraj T."/>
            <person name="Lindquist I.E."/>
            <person name="Bharti A.K."/>
            <person name="Sundararajan A."/>
            <person name="Cameron C.T."/>
            <person name="Woodward J.E."/>
            <person name="May G.D."/>
            <person name="Brubaker C."/>
            <person name="Broadhvest J."/>
            <person name="Wilkins T.A."/>
        </authorList>
    </citation>
    <scope>NUCLEOTIDE SEQUENCE</scope>
    <source>
        <strain evidence="2">cv. AKA8401</strain>
    </source>
</reference>
<evidence type="ECO:0000313" key="1">
    <source>
        <dbReference type="EMBL" id="KHG20262.1"/>
    </source>
</evidence>
<sequence>MLLILYFHVLYLGEHRRVKRARNRLKMEKMDQHVKSTWPGLPYTGKPHARVVLAGSNTAWTSLHG</sequence>
<evidence type="ECO:0000313" key="2">
    <source>
        <dbReference type="Proteomes" id="UP000032142"/>
    </source>
</evidence>
<dbReference type="EMBL" id="KN415253">
    <property type="protein sequence ID" value="KHG20262.1"/>
    <property type="molecule type" value="Genomic_DNA"/>
</dbReference>
<name>A0A0B0P5V8_GOSAR</name>
<keyword evidence="2" id="KW-1185">Reference proteome</keyword>
<dbReference type="Proteomes" id="UP000032142">
    <property type="component" value="Unassembled WGS sequence"/>
</dbReference>
<gene>
    <name evidence="1" type="ORF">F383_06273</name>
</gene>
<proteinExistence type="predicted"/>
<accession>A0A0B0P5V8</accession>
<organism evidence="1 2">
    <name type="scientific">Gossypium arboreum</name>
    <name type="common">Tree cotton</name>
    <name type="synonym">Gossypium nanking</name>
    <dbReference type="NCBI Taxonomy" id="29729"/>
    <lineage>
        <taxon>Eukaryota</taxon>
        <taxon>Viridiplantae</taxon>
        <taxon>Streptophyta</taxon>
        <taxon>Embryophyta</taxon>
        <taxon>Tracheophyta</taxon>
        <taxon>Spermatophyta</taxon>
        <taxon>Magnoliopsida</taxon>
        <taxon>eudicotyledons</taxon>
        <taxon>Gunneridae</taxon>
        <taxon>Pentapetalae</taxon>
        <taxon>rosids</taxon>
        <taxon>malvids</taxon>
        <taxon>Malvales</taxon>
        <taxon>Malvaceae</taxon>
        <taxon>Malvoideae</taxon>
        <taxon>Gossypium</taxon>
    </lineage>
</organism>